<organism evidence="1 2">
    <name type="scientific">Heliorestis acidaminivorans</name>
    <dbReference type="NCBI Taxonomy" id="553427"/>
    <lineage>
        <taxon>Bacteria</taxon>
        <taxon>Bacillati</taxon>
        <taxon>Bacillota</taxon>
        <taxon>Clostridia</taxon>
        <taxon>Eubacteriales</taxon>
        <taxon>Heliobacteriaceae</taxon>
        <taxon>Heliorestis</taxon>
    </lineage>
</organism>
<reference evidence="1 2" key="1">
    <citation type="submission" date="2019-10" db="EMBL/GenBank/DDBJ databases">
        <title>Whole-genome sequence of the extremophile Heliorestis acidaminivorans DSM 24790.</title>
        <authorList>
            <person name="Kyndt J.A."/>
            <person name="Meyer T.E."/>
        </authorList>
    </citation>
    <scope>NUCLEOTIDE SEQUENCE [LARGE SCALE GENOMIC DNA]</scope>
    <source>
        <strain evidence="1 2">DSM 24790</strain>
    </source>
</reference>
<name>A0A6I0ES65_9FIRM</name>
<proteinExistence type="predicted"/>
<dbReference type="Proteomes" id="UP000468766">
    <property type="component" value="Unassembled WGS sequence"/>
</dbReference>
<sequence length="203" mass="22418">MKKSLSFLLITAQKLFLFLPFLLLLFLFPSLGEAGVTVAPGRISIDQPVKAGSTIELPTYTITNRSGIAIDVIVKVSDHGSDKRTEPLEEWFSFSPKHLAIDAGEKREVKIILSLPPDATPGSYSIWFDFLAKPKGVSGFVNNLSIQPSFTFDIQEIAPPLLVTSQSRPCIIEKVTFFTYNPRVMIMPVALQLAGGRFGWQGF</sequence>
<evidence type="ECO:0000313" key="2">
    <source>
        <dbReference type="Proteomes" id="UP000468766"/>
    </source>
</evidence>
<accession>A0A6I0ES65</accession>
<evidence type="ECO:0000313" key="1">
    <source>
        <dbReference type="EMBL" id="KAB2951641.1"/>
    </source>
</evidence>
<dbReference type="AlphaFoldDB" id="A0A6I0ES65"/>
<dbReference type="RefSeq" id="WP_151621039.1">
    <property type="nucleotide sequence ID" value="NZ_WBXO01000010.1"/>
</dbReference>
<keyword evidence="2" id="KW-1185">Reference proteome</keyword>
<protein>
    <submittedName>
        <fullName evidence="1">Uncharacterized protein</fullName>
    </submittedName>
</protein>
<dbReference type="EMBL" id="WBXO01000010">
    <property type="protein sequence ID" value="KAB2951641.1"/>
    <property type="molecule type" value="Genomic_DNA"/>
</dbReference>
<comment type="caution">
    <text evidence="1">The sequence shown here is derived from an EMBL/GenBank/DDBJ whole genome shotgun (WGS) entry which is preliminary data.</text>
</comment>
<gene>
    <name evidence="1" type="ORF">F9B85_11445</name>
</gene>